<reference evidence="6 8" key="1">
    <citation type="submission" date="2011-10" db="EMBL/GenBank/DDBJ databases">
        <authorList>
            <person name="Quillaguamn J."/>
            <person name="Guzmn D."/>
            <person name="Balderrama-Subieta A."/>
            <person name="Cardona-Ortuo C."/>
            <person name="Guevara-Martnez M."/>
            <person name="Callisaya-Quispe N."/>
        </authorList>
    </citation>
    <scope>NUCLEOTIDE SEQUENCE [LARGE SCALE GENOMIC DNA]</scope>
    <source>
        <strain evidence="6 8">LC1</strain>
    </source>
</reference>
<dbReference type="Proteomes" id="UP000216538">
    <property type="component" value="Unassembled WGS sequence"/>
</dbReference>
<name>A0A265DY08_9GAMM</name>
<dbReference type="SUPFAM" id="SSF55785">
    <property type="entry name" value="PYP-like sensor domain (PAS domain)"/>
    <property type="match status" value="1"/>
</dbReference>
<dbReference type="Pfam" id="PF00990">
    <property type="entry name" value="GGDEF"/>
    <property type="match status" value="1"/>
</dbReference>
<reference evidence="7 9" key="2">
    <citation type="submission" date="2017-07" db="EMBL/GenBank/DDBJ databases">
        <title>Shotgun whole genome sequences of three halophilic bacterial isolates.</title>
        <authorList>
            <person name="Pozzo T."/>
            <person name="Higdon S.M."/>
            <person name="Quillaguaman J."/>
        </authorList>
    </citation>
    <scope>NUCLEOTIDE SEQUENCE [LARGE SCALE GENOMIC DNA]</scope>
    <source>
        <strain evidence="7 9">LC1</strain>
    </source>
</reference>
<dbReference type="Gene3D" id="3.30.70.270">
    <property type="match status" value="1"/>
</dbReference>
<evidence type="ECO:0000313" key="6">
    <source>
        <dbReference type="EMBL" id="EHJ94440.1"/>
    </source>
</evidence>
<proteinExistence type="predicted"/>
<evidence type="ECO:0000259" key="4">
    <source>
        <dbReference type="PROSITE" id="PS50113"/>
    </source>
</evidence>
<dbReference type="InterPro" id="IPR000014">
    <property type="entry name" value="PAS"/>
</dbReference>
<feature type="domain" description="PAC" evidence="4">
    <location>
        <begin position="262"/>
        <end position="314"/>
    </location>
</feature>
<evidence type="ECO:0000259" key="5">
    <source>
        <dbReference type="PROSITE" id="PS50887"/>
    </source>
</evidence>
<dbReference type="InterPro" id="IPR050469">
    <property type="entry name" value="Diguanylate_Cyclase"/>
</dbReference>
<dbReference type="CDD" id="cd01949">
    <property type="entry name" value="GGDEF"/>
    <property type="match status" value="1"/>
</dbReference>
<evidence type="ECO:0000256" key="2">
    <source>
        <dbReference type="ARBA" id="ARBA00012528"/>
    </source>
</evidence>
<dbReference type="GO" id="GO:0005886">
    <property type="term" value="C:plasma membrane"/>
    <property type="evidence" value="ECO:0007669"/>
    <property type="project" value="TreeGrafter"/>
</dbReference>
<dbReference type="InterPro" id="IPR043128">
    <property type="entry name" value="Rev_trsase/Diguanyl_cyclase"/>
</dbReference>
<evidence type="ECO:0000313" key="7">
    <source>
        <dbReference type="EMBL" id="OZT74209.1"/>
    </source>
</evidence>
<dbReference type="NCBIfam" id="TIGR00254">
    <property type="entry name" value="GGDEF"/>
    <property type="match status" value="1"/>
</dbReference>
<protein>
    <recommendedName>
        <fullName evidence="2">diguanylate cyclase</fullName>
        <ecNumber evidence="2">2.7.7.65</ecNumber>
    </recommendedName>
</protein>
<evidence type="ECO:0000256" key="1">
    <source>
        <dbReference type="ARBA" id="ARBA00001946"/>
    </source>
</evidence>
<dbReference type="EMBL" id="JH393257">
    <property type="protein sequence ID" value="EHJ94440.1"/>
    <property type="molecule type" value="Genomic_DNA"/>
</dbReference>
<sequence>MPAPFSPDATSLLNALAVGSHALIDAHFWSEGVDQLLAALGEASGVNRVWIFQTIERNPNGVLQDFVFEWASSSHYRERTQKRFRFFTTLIDDPEYEEMVNRRERGDSHTCITSKVDLGTLRDNLESQSIQSMVTVPIMVDGQWWGTLGFDDCEREVDWEGAGLQALVIGAELIASAIYRQQLTRRQRQVDLLQQVAACGTWEINTRSGATWCSSALLLSLGYPGDYARLPLRRLLAHAMPTDRLRVFGLIRECHQRLQTQCRIDVQLRVATGQWRWHELVMESYYSDDGYLARIGGLVIDISQRKKSEEQAWAAAEFDALTGTRNRRGLANHLAQLNERPVATAYYLLMIDIDYFKHINDRYGHPAGDALLVEMAKRVHDVLRPEDCLARLGGEEFAVTAGDLSPQQVVQLGERIRERIAQQPFYLTAGDSQTPLMVTLTVSVGIAPLALTSDLDHSQAVAVAQADQALYAAKETGRNRVVAHWQP</sequence>
<dbReference type="RefSeq" id="WP_007112376.1">
    <property type="nucleotide sequence ID" value="NZ_JH393257.1"/>
</dbReference>
<dbReference type="CDD" id="cd00130">
    <property type="entry name" value="PAS"/>
    <property type="match status" value="1"/>
</dbReference>
<dbReference type="AlphaFoldDB" id="A0A265DY08"/>
<dbReference type="Gene3D" id="3.30.450.40">
    <property type="match status" value="1"/>
</dbReference>
<dbReference type="Gene3D" id="3.30.450.20">
    <property type="entry name" value="PAS domain"/>
    <property type="match status" value="1"/>
</dbReference>
<comment type="cofactor">
    <cofactor evidence="1">
        <name>Mg(2+)</name>
        <dbReference type="ChEBI" id="CHEBI:18420"/>
    </cofactor>
</comment>
<dbReference type="GO" id="GO:0052621">
    <property type="term" value="F:diguanylate cyclase activity"/>
    <property type="evidence" value="ECO:0007669"/>
    <property type="project" value="UniProtKB-EC"/>
</dbReference>
<dbReference type="GO" id="GO:0043709">
    <property type="term" value="P:cell adhesion involved in single-species biofilm formation"/>
    <property type="evidence" value="ECO:0007669"/>
    <property type="project" value="TreeGrafter"/>
</dbReference>
<dbReference type="InterPro" id="IPR001610">
    <property type="entry name" value="PAC"/>
</dbReference>
<dbReference type="PROSITE" id="PS50113">
    <property type="entry name" value="PAC"/>
    <property type="match status" value="1"/>
</dbReference>
<dbReference type="STRING" id="1072583.KUC_1398"/>
<dbReference type="EC" id="2.7.7.65" evidence="2"/>
<dbReference type="PROSITE" id="PS50887">
    <property type="entry name" value="GGDEF"/>
    <property type="match status" value="1"/>
</dbReference>
<dbReference type="GO" id="GO:1902201">
    <property type="term" value="P:negative regulation of bacterial-type flagellum-dependent cell motility"/>
    <property type="evidence" value="ECO:0007669"/>
    <property type="project" value="TreeGrafter"/>
</dbReference>
<dbReference type="InterPro" id="IPR000700">
    <property type="entry name" value="PAS-assoc_C"/>
</dbReference>
<dbReference type="InterPro" id="IPR029787">
    <property type="entry name" value="Nucleotide_cyclase"/>
</dbReference>
<dbReference type="InterPro" id="IPR000160">
    <property type="entry name" value="GGDEF_dom"/>
</dbReference>
<dbReference type="SUPFAM" id="SSF55073">
    <property type="entry name" value="Nucleotide cyclase"/>
    <property type="match status" value="1"/>
</dbReference>
<dbReference type="PANTHER" id="PTHR45138">
    <property type="entry name" value="REGULATORY COMPONENTS OF SENSORY TRANSDUCTION SYSTEM"/>
    <property type="match status" value="1"/>
</dbReference>
<dbReference type="SMART" id="SM00086">
    <property type="entry name" value="PAC"/>
    <property type="match status" value="1"/>
</dbReference>
<dbReference type="OrthoDB" id="9799509at2"/>
<dbReference type="SMART" id="SM00267">
    <property type="entry name" value="GGDEF"/>
    <property type="match status" value="1"/>
</dbReference>
<dbReference type="InterPro" id="IPR003018">
    <property type="entry name" value="GAF"/>
</dbReference>
<gene>
    <name evidence="7" type="ORF">CE457_09465</name>
    <name evidence="6" type="ORF">KUC_1398</name>
</gene>
<comment type="catalytic activity">
    <reaction evidence="3">
        <text>2 GTP = 3',3'-c-di-GMP + 2 diphosphate</text>
        <dbReference type="Rhea" id="RHEA:24898"/>
        <dbReference type="ChEBI" id="CHEBI:33019"/>
        <dbReference type="ChEBI" id="CHEBI:37565"/>
        <dbReference type="ChEBI" id="CHEBI:58805"/>
        <dbReference type="EC" id="2.7.7.65"/>
    </reaction>
</comment>
<organism evidence="6 8">
    <name type="scientific">Vreelandella boliviensis LC1</name>
    <dbReference type="NCBI Taxonomy" id="1072583"/>
    <lineage>
        <taxon>Bacteria</taxon>
        <taxon>Pseudomonadati</taxon>
        <taxon>Pseudomonadota</taxon>
        <taxon>Gammaproteobacteria</taxon>
        <taxon>Oceanospirillales</taxon>
        <taxon>Halomonadaceae</taxon>
        <taxon>Vreelandella</taxon>
    </lineage>
</organism>
<accession>A0A265DY08</accession>
<feature type="domain" description="GGDEF" evidence="5">
    <location>
        <begin position="344"/>
        <end position="486"/>
    </location>
</feature>
<evidence type="ECO:0000313" key="9">
    <source>
        <dbReference type="Proteomes" id="UP000216538"/>
    </source>
</evidence>
<dbReference type="Proteomes" id="UP000005756">
    <property type="component" value="Unassembled WGS sequence"/>
</dbReference>
<evidence type="ECO:0000256" key="3">
    <source>
        <dbReference type="ARBA" id="ARBA00034247"/>
    </source>
</evidence>
<dbReference type="FunFam" id="3.30.70.270:FF:000001">
    <property type="entry name" value="Diguanylate cyclase domain protein"/>
    <property type="match status" value="1"/>
</dbReference>
<dbReference type="SMART" id="SM00065">
    <property type="entry name" value="GAF"/>
    <property type="match status" value="1"/>
</dbReference>
<dbReference type="SUPFAM" id="SSF55781">
    <property type="entry name" value="GAF domain-like"/>
    <property type="match status" value="1"/>
</dbReference>
<dbReference type="PANTHER" id="PTHR45138:SF9">
    <property type="entry name" value="DIGUANYLATE CYCLASE DGCM-RELATED"/>
    <property type="match status" value="1"/>
</dbReference>
<evidence type="ECO:0000313" key="8">
    <source>
        <dbReference type="Proteomes" id="UP000005756"/>
    </source>
</evidence>
<keyword evidence="9" id="KW-1185">Reference proteome</keyword>
<dbReference type="Pfam" id="PF01590">
    <property type="entry name" value="GAF"/>
    <property type="match status" value="1"/>
</dbReference>
<dbReference type="InterPro" id="IPR035965">
    <property type="entry name" value="PAS-like_dom_sf"/>
</dbReference>
<dbReference type="EMBL" id="NPEY01000006">
    <property type="protein sequence ID" value="OZT74209.1"/>
    <property type="molecule type" value="Genomic_DNA"/>
</dbReference>
<dbReference type="InterPro" id="IPR029016">
    <property type="entry name" value="GAF-like_dom_sf"/>
</dbReference>